<evidence type="ECO:0000256" key="11">
    <source>
        <dbReference type="PIRSR" id="PIRSR015919-1"/>
    </source>
</evidence>
<comment type="similarity">
    <text evidence="2">Belongs to the GTF2H2 family.</text>
</comment>
<evidence type="ECO:0000313" key="14">
    <source>
        <dbReference type="EMBL" id="PWZ03595.1"/>
    </source>
</evidence>
<evidence type="ECO:0000256" key="6">
    <source>
        <dbReference type="ARBA" id="ARBA00022833"/>
    </source>
</evidence>
<reference evidence="14 15" key="1">
    <citation type="journal article" date="2018" name="Mol. Biol. Evol.">
        <title>Broad Genomic Sampling Reveals a Smut Pathogenic Ancestry of the Fungal Clade Ustilaginomycotina.</title>
        <authorList>
            <person name="Kijpornyongpan T."/>
            <person name="Mondo S.J."/>
            <person name="Barry K."/>
            <person name="Sandor L."/>
            <person name="Lee J."/>
            <person name="Lipzen A."/>
            <person name="Pangilinan J."/>
            <person name="LaButti K."/>
            <person name="Hainaut M."/>
            <person name="Henrissat B."/>
            <person name="Grigoriev I.V."/>
            <person name="Spatafora J.W."/>
            <person name="Aime M.C."/>
        </authorList>
    </citation>
    <scope>NUCLEOTIDE SEQUENCE [LARGE SCALE GENOMIC DNA]</scope>
    <source>
        <strain evidence="14 15">MCA 3645</strain>
    </source>
</reference>
<dbReference type="InterPro" id="IPR004595">
    <property type="entry name" value="TFIIH_C1-like_dom"/>
</dbReference>
<dbReference type="InParanoid" id="A0A317XZA8"/>
<evidence type="ECO:0000256" key="4">
    <source>
        <dbReference type="ARBA" id="ARBA00022763"/>
    </source>
</evidence>
<evidence type="ECO:0000256" key="10">
    <source>
        <dbReference type="ARBA" id="ARBA00023242"/>
    </source>
</evidence>
<dbReference type="PANTHER" id="PTHR12695:SF2">
    <property type="entry name" value="GENERAL TRANSCRIPTION FACTOR IIH SUBUNIT 2-RELATED"/>
    <property type="match status" value="1"/>
</dbReference>
<keyword evidence="8" id="KW-0804">Transcription</keyword>
<dbReference type="FunCoup" id="A0A317XZA8">
    <property type="interactions" value="296"/>
</dbReference>
<dbReference type="GO" id="GO:0008270">
    <property type="term" value="F:zinc ion binding"/>
    <property type="evidence" value="ECO:0007669"/>
    <property type="project" value="UniProtKB-KW"/>
</dbReference>
<evidence type="ECO:0000256" key="7">
    <source>
        <dbReference type="ARBA" id="ARBA00023015"/>
    </source>
</evidence>
<dbReference type="InterPro" id="IPR013083">
    <property type="entry name" value="Znf_RING/FYVE/PHD"/>
</dbReference>
<dbReference type="Gene3D" id="3.30.40.10">
    <property type="entry name" value="Zinc/RING finger domain, C3HC4 (zinc finger)"/>
    <property type="match status" value="1"/>
</dbReference>
<dbReference type="Pfam" id="PF04056">
    <property type="entry name" value="Ssl1"/>
    <property type="match status" value="1"/>
</dbReference>
<dbReference type="PANTHER" id="PTHR12695">
    <property type="entry name" value="GENERAL TRANSCRIPTION FACTOR IIH SUBUNIT 2"/>
    <property type="match status" value="1"/>
</dbReference>
<dbReference type="PROSITE" id="PS00028">
    <property type="entry name" value="ZINC_FINGER_C2H2_1"/>
    <property type="match status" value="1"/>
</dbReference>
<dbReference type="OrthoDB" id="284275at2759"/>
<evidence type="ECO:0000256" key="9">
    <source>
        <dbReference type="ARBA" id="ARBA00023204"/>
    </source>
</evidence>
<dbReference type="GO" id="GO:0006351">
    <property type="term" value="P:DNA-templated transcription"/>
    <property type="evidence" value="ECO:0007669"/>
    <property type="project" value="InterPro"/>
</dbReference>
<keyword evidence="9" id="KW-0234">DNA repair</keyword>
<accession>A0A317XZA8</accession>
<dbReference type="GO" id="GO:0006357">
    <property type="term" value="P:regulation of transcription by RNA polymerase II"/>
    <property type="evidence" value="ECO:0007669"/>
    <property type="project" value="TreeGrafter"/>
</dbReference>
<dbReference type="Proteomes" id="UP000246740">
    <property type="component" value="Unassembled WGS sequence"/>
</dbReference>
<dbReference type="EMBL" id="KZ819188">
    <property type="protein sequence ID" value="PWZ03595.1"/>
    <property type="molecule type" value="Genomic_DNA"/>
</dbReference>
<dbReference type="PROSITE" id="PS50234">
    <property type="entry name" value="VWFA"/>
    <property type="match status" value="1"/>
</dbReference>
<dbReference type="AlphaFoldDB" id="A0A317XZA8"/>
<feature type="compositionally biased region" description="Low complexity" evidence="12">
    <location>
        <begin position="35"/>
        <end position="78"/>
    </location>
</feature>
<dbReference type="InterPro" id="IPR012170">
    <property type="entry name" value="TFIIH_SSL1/p44"/>
</dbReference>
<evidence type="ECO:0000256" key="3">
    <source>
        <dbReference type="ARBA" id="ARBA00022723"/>
    </source>
</evidence>
<comment type="subcellular location">
    <subcellularLocation>
        <location evidence="1">Nucleus</location>
    </subcellularLocation>
</comment>
<dbReference type="InterPro" id="IPR002035">
    <property type="entry name" value="VWF_A"/>
</dbReference>
<dbReference type="GO" id="GO:0006289">
    <property type="term" value="P:nucleotide-excision repair"/>
    <property type="evidence" value="ECO:0007669"/>
    <property type="project" value="InterPro"/>
</dbReference>
<dbReference type="SMART" id="SM00327">
    <property type="entry name" value="VWA"/>
    <property type="match status" value="1"/>
</dbReference>
<feature type="region of interest" description="Disordered" evidence="12">
    <location>
        <begin position="465"/>
        <end position="492"/>
    </location>
</feature>
<dbReference type="PIRSF" id="PIRSF015919">
    <property type="entry name" value="TFIIH_SSL1"/>
    <property type="match status" value="1"/>
</dbReference>
<dbReference type="SUPFAM" id="SSF57889">
    <property type="entry name" value="Cysteine-rich domain"/>
    <property type="match status" value="1"/>
</dbReference>
<evidence type="ECO:0000256" key="12">
    <source>
        <dbReference type="SAM" id="MobiDB-lite"/>
    </source>
</evidence>
<evidence type="ECO:0000256" key="2">
    <source>
        <dbReference type="ARBA" id="ARBA00006092"/>
    </source>
</evidence>
<proteinExistence type="inferred from homology"/>
<feature type="region of interest" description="Disordered" evidence="12">
    <location>
        <begin position="316"/>
        <end position="357"/>
    </location>
</feature>
<keyword evidence="7" id="KW-0805">Transcription regulation</keyword>
<keyword evidence="4" id="KW-0227">DNA damage</keyword>
<gene>
    <name evidence="14" type="ORF">BCV70DRAFT_229822</name>
</gene>
<evidence type="ECO:0000256" key="5">
    <source>
        <dbReference type="ARBA" id="ARBA00022771"/>
    </source>
</evidence>
<keyword evidence="3" id="KW-0479">Metal-binding</keyword>
<protein>
    <submittedName>
        <fullName evidence="14">Ssl1-domain-containing protein</fullName>
    </submittedName>
</protein>
<dbReference type="STRING" id="1882483.A0A317XZA8"/>
<keyword evidence="6" id="KW-0862">Zinc</keyword>
<keyword evidence="5" id="KW-0863">Zinc-finger</keyword>
<evidence type="ECO:0000259" key="13">
    <source>
        <dbReference type="PROSITE" id="PS50234"/>
    </source>
</evidence>
<dbReference type="SMART" id="SM01047">
    <property type="entry name" value="C1_4"/>
    <property type="match status" value="1"/>
</dbReference>
<dbReference type="InterPro" id="IPR046349">
    <property type="entry name" value="C1-like_sf"/>
</dbReference>
<dbReference type="FunFam" id="3.40.50.410:FF:000015">
    <property type="entry name" value="General transcription factor IIH subunit 2"/>
    <property type="match status" value="1"/>
</dbReference>
<dbReference type="InterPro" id="IPR013087">
    <property type="entry name" value="Znf_C2H2_type"/>
</dbReference>
<dbReference type="CDD" id="cd01453">
    <property type="entry name" value="vWA_transcription_factor_IIH_type"/>
    <property type="match status" value="1"/>
</dbReference>
<evidence type="ECO:0000256" key="8">
    <source>
        <dbReference type="ARBA" id="ARBA00023163"/>
    </source>
</evidence>
<evidence type="ECO:0000313" key="15">
    <source>
        <dbReference type="Proteomes" id="UP000246740"/>
    </source>
</evidence>
<name>A0A317XZA8_9BASI</name>
<keyword evidence="10" id="KW-0539">Nucleus</keyword>
<feature type="compositionally biased region" description="Low complexity" evidence="12">
    <location>
        <begin position="476"/>
        <end position="492"/>
    </location>
</feature>
<feature type="domain" description="VWFA" evidence="13">
    <location>
        <begin position="137"/>
        <end position="313"/>
    </location>
</feature>
<sequence length="566" mass="61117">MPPRVADDEYVDDGPDLDEAEDYLDDDDSGDDYRSAPALPRLGLRASAARPAAAPNAKAGPSSAANKPGSKQASSASKAKSKDHGYSWEATYKRSWDAVAEDEEGSLESAVRSMIEGSKRRRVMKDAAPVQRGIIRHLVLLIDLSASMLEKDMRPNRFDLMLQYAREFINEYFDQNPIGQLSVIGTREGIAERLAMMGGNTVDHVSSLSNKRRLEPRGEPSLQNALEMARSSLAHLPASNSREVLAIFGSLTTCDPGNIHDTIKTLVKDNIRVSIVHLAAEVKVFKNVCDRTGGTFSVALNEGHFHDSLFELVPPPAVEGAPRRRRNRNRTRGTGGHNGEANGANWYANGDDDDSDEEQQGVDLLQMAFPLRLPAHSAATLCACHSKARGSGYLCPRCGVKVCDVPTDCPVCGITIVMSTHLARSYHHLFPVGNWTPVNWEEVTSTSPPACFSCNLDFPPKPDLDPQSEMHLQNRTASTTRTSAAATTATTTTTTATSAAAAAATSASKPKSQASATAKSQAAAKALQEAGLSPSSRYRCTRCHTHFCLECDAFVHEQLHVCPGCC</sequence>
<keyword evidence="15" id="KW-1185">Reference proteome</keyword>
<feature type="region of interest" description="Disordered" evidence="12">
    <location>
        <begin position="1"/>
        <end position="84"/>
    </location>
</feature>
<dbReference type="GO" id="GO:0005675">
    <property type="term" value="C:transcription factor TFIIH holo complex"/>
    <property type="evidence" value="ECO:0007669"/>
    <property type="project" value="TreeGrafter"/>
</dbReference>
<evidence type="ECO:0000256" key="1">
    <source>
        <dbReference type="ARBA" id="ARBA00004123"/>
    </source>
</evidence>
<organism evidence="14 15">
    <name type="scientific">Testicularia cyperi</name>
    <dbReference type="NCBI Taxonomy" id="1882483"/>
    <lineage>
        <taxon>Eukaryota</taxon>
        <taxon>Fungi</taxon>
        <taxon>Dikarya</taxon>
        <taxon>Basidiomycota</taxon>
        <taxon>Ustilaginomycotina</taxon>
        <taxon>Ustilaginomycetes</taxon>
        <taxon>Ustilaginales</taxon>
        <taxon>Anthracoideaceae</taxon>
        <taxon>Testicularia</taxon>
    </lineage>
</organism>
<feature type="compositionally biased region" description="Acidic residues" evidence="12">
    <location>
        <begin position="8"/>
        <end position="30"/>
    </location>
</feature>
<dbReference type="Gene3D" id="3.40.50.410">
    <property type="entry name" value="von Willebrand factor, type A domain"/>
    <property type="match status" value="1"/>
</dbReference>
<dbReference type="InterPro" id="IPR036465">
    <property type="entry name" value="vWFA_dom_sf"/>
</dbReference>
<dbReference type="NCBIfam" id="TIGR00622">
    <property type="entry name" value="ssl1"/>
    <property type="match status" value="2"/>
</dbReference>
<dbReference type="SUPFAM" id="SSF53300">
    <property type="entry name" value="vWA-like"/>
    <property type="match status" value="1"/>
</dbReference>
<dbReference type="Pfam" id="PF07975">
    <property type="entry name" value="C1_4"/>
    <property type="match status" value="1"/>
</dbReference>
<feature type="zinc finger region" description="C4-type" evidence="11">
    <location>
        <begin position="395"/>
        <end position="412"/>
    </location>
</feature>
<dbReference type="InterPro" id="IPR007198">
    <property type="entry name" value="Ssl1-like"/>
</dbReference>
<dbReference type="GO" id="GO:0000439">
    <property type="term" value="C:transcription factor TFIIH core complex"/>
    <property type="evidence" value="ECO:0007669"/>
    <property type="project" value="InterPro"/>
</dbReference>